<gene>
    <name evidence="1" type="ORF">Psal009_02306</name>
</gene>
<name>A0A9Q6LPY1_PISSA</name>
<evidence type="ECO:0000313" key="1">
    <source>
        <dbReference type="EMBL" id="QGO06393.1"/>
    </source>
</evidence>
<organism evidence="1 2">
    <name type="scientific">Piscirickettsia salmonis</name>
    <dbReference type="NCBI Taxonomy" id="1238"/>
    <lineage>
        <taxon>Bacteria</taxon>
        <taxon>Pseudomonadati</taxon>
        <taxon>Pseudomonadota</taxon>
        <taxon>Gammaproteobacteria</taxon>
        <taxon>Thiotrichales</taxon>
        <taxon>Piscirickettsiaceae</taxon>
        <taxon>Piscirickettsia</taxon>
    </lineage>
</organism>
<dbReference type="Proteomes" id="UP000422232">
    <property type="component" value="Chromosome"/>
</dbReference>
<proteinExistence type="predicted"/>
<dbReference type="EMBL" id="CP038908">
    <property type="protein sequence ID" value="QGO06393.1"/>
    <property type="molecule type" value="Genomic_DNA"/>
</dbReference>
<keyword evidence="2" id="KW-1185">Reference proteome</keyword>
<sequence>MNSDQLLAIGAALVKAVRQNIKYSANLYFLYNKKLKPFFEGREKKLNST</sequence>
<evidence type="ECO:0000313" key="2">
    <source>
        <dbReference type="Proteomes" id="UP000422232"/>
    </source>
</evidence>
<protein>
    <submittedName>
        <fullName evidence="1">Uncharacterized protein</fullName>
    </submittedName>
</protein>
<reference evidence="1 2" key="1">
    <citation type="submission" date="2019-04" db="EMBL/GenBank/DDBJ databases">
        <title>Complete genome sequencing of Piscirickettsia salmonis strain Psal-009.</title>
        <authorList>
            <person name="Schober I."/>
            <person name="Bunk B."/>
            <person name="Sproer C."/>
            <person name="Carril G.P."/>
            <person name="Riedel T."/>
            <person name="Flores-Herrera P.A."/>
            <person name="Nourdin-Galindo G."/>
            <person name="Marshall S.H."/>
            <person name="Overmann J."/>
        </authorList>
    </citation>
    <scope>NUCLEOTIDE SEQUENCE [LARGE SCALE GENOMIC DNA]</scope>
    <source>
        <strain evidence="1 2">Psal-009</strain>
    </source>
</reference>
<dbReference type="AlphaFoldDB" id="A0A9Q6LPY1"/>
<accession>A0A9Q6LPY1</accession>
<dbReference type="RefSeq" id="WP_016209806.1">
    <property type="nucleotide sequence ID" value="NZ_CP013762.1"/>
</dbReference>